<feature type="binding site" evidence="11">
    <location>
        <position position="138"/>
    </location>
    <ligand>
        <name>a divalent metal cation</name>
        <dbReference type="ChEBI" id="CHEBI:60240"/>
    </ligand>
</feature>
<dbReference type="EC" id="2.3.1.234" evidence="1"/>
<comment type="caution">
    <text evidence="15">The sequence shown here is derived from an EMBL/GenBank/DDBJ whole genome shotgun (WGS) entry which is preliminary data.</text>
</comment>
<evidence type="ECO:0000256" key="6">
    <source>
        <dbReference type="ARBA" id="ARBA00022723"/>
    </source>
</evidence>
<dbReference type="InterPro" id="IPR000905">
    <property type="entry name" value="Gcp-like_dom"/>
</dbReference>
<dbReference type="InterPro" id="IPR017861">
    <property type="entry name" value="KAE1/TsaD"/>
</dbReference>
<dbReference type="InterPro" id="IPR043129">
    <property type="entry name" value="ATPase_NBD"/>
</dbReference>
<proteinExistence type="inferred from homology"/>
<feature type="compositionally biased region" description="Basic residues" evidence="13">
    <location>
        <begin position="678"/>
        <end position="691"/>
    </location>
</feature>
<feature type="binding site" evidence="11">
    <location>
        <position position="202"/>
    </location>
    <ligand>
        <name>substrate</name>
    </ligand>
</feature>
<evidence type="ECO:0000256" key="2">
    <source>
        <dbReference type="ARBA" id="ARBA00022490"/>
    </source>
</evidence>
<dbReference type="CDD" id="cd24132">
    <property type="entry name" value="ASKHA_NBD_OSGEP_like_euk"/>
    <property type="match status" value="1"/>
</dbReference>
<dbReference type="SUPFAM" id="SSF53067">
    <property type="entry name" value="Actin-like ATPase domain"/>
    <property type="match status" value="1"/>
</dbReference>
<dbReference type="Proteomes" id="UP000697127">
    <property type="component" value="Unassembled WGS sequence"/>
</dbReference>
<dbReference type="InterPro" id="IPR034680">
    <property type="entry name" value="Kae1_archaea_euk"/>
</dbReference>
<evidence type="ECO:0000256" key="12">
    <source>
        <dbReference type="PROSITE-ProRule" id="PRU00221"/>
    </source>
</evidence>
<dbReference type="GO" id="GO:0005737">
    <property type="term" value="C:cytoplasm"/>
    <property type="evidence" value="ECO:0007669"/>
    <property type="project" value="UniProtKB-SubCell"/>
</dbReference>
<keyword evidence="5 11" id="KW-0819">tRNA processing</keyword>
<comment type="subcellular location">
    <subcellularLocation>
        <location evidence="11">Cytoplasm</location>
    </subcellularLocation>
    <subcellularLocation>
        <location evidence="11">Nucleus</location>
    </subcellularLocation>
</comment>
<dbReference type="EMBL" id="PUHW01000099">
    <property type="protein sequence ID" value="KAG0689137.1"/>
    <property type="molecule type" value="Genomic_DNA"/>
</dbReference>
<dbReference type="Pfam" id="PF00400">
    <property type="entry name" value="WD40"/>
    <property type="match status" value="5"/>
</dbReference>
<feature type="binding site" evidence="11">
    <location>
        <begin position="155"/>
        <end position="159"/>
    </location>
    <ligand>
        <name>substrate</name>
    </ligand>
</feature>
<keyword evidence="16" id="KW-1185">Reference proteome</keyword>
<keyword evidence="8 11" id="KW-0012">Acyltransferase</keyword>
<feature type="compositionally biased region" description="Polar residues" evidence="13">
    <location>
        <begin position="655"/>
        <end position="670"/>
    </location>
</feature>
<evidence type="ECO:0000256" key="3">
    <source>
        <dbReference type="ARBA" id="ARBA00022574"/>
    </source>
</evidence>
<evidence type="ECO:0000256" key="8">
    <source>
        <dbReference type="ARBA" id="ARBA00023315"/>
    </source>
</evidence>
<sequence>MTLNYDTRANNGQKWYIGLGMEGSANKLGIGIVKQPIGDPSVKENRAVVMSNVRDTYNAPSGQGFMPRDTARHHRNWVVRLTKRAIEDAGILPEDIDCICFTQGPGMGAPLQSVVIAARALSLMWNIPLVGVNHCVGHIEMGREVTGAENPVVLYVSGGNTQVIAYSRQRYRIFGETLDIAIGNCLDRFARVLKIPNDPSPGYNIEQLAKGGSKFIELPYTVKGMDISMSGILEYIEEIARRGNEKVEDLCYSLQECLFAMLVEITERAMAHVNSKQVLIVGGVGCNERLQEMMGIMARDRGGHVYATDERFCIDNGVMIAQAGILEYRLGIDNGCKEESTGVIEKTPHRNTRPDQDRSITVMEGFNSDFAKLATTASVLVNSAATNANINDMLQKNKAYTSTFESSREDSSSQIVKTSKKGLIGLLAKHGDDIRVAHSLRRSNFTGDGKKKKDFNVLSNEMLNEIIETSDMHSEGSSDSIKRYDSILNEPSFSLFQGFSAVLPEVDETIQSIKNMSGKMIDTSKGKNKKNGKSNTINLPSSRLKRIDEISIDKIKSCQNHRILSNYKSDINYHLDLLEIRKGLGKRELTEIDAKIDRLYNLRKEIFDNINAFEKSEILLENKLTEIQDRLEFIKDINNDENVDIERIYSDKESQIPNGNGSENETTNDINDPIINKNKNKNKLNNNKKRASNYNKANDSHISTNGNTSLSENGKDNGEFEDDYDDDYVTVYMEDDSRSYSRVTSNTRNLKAGDQIHKFQAHNESINCLAFDEPYGKMITCSMDNTTRVWDMNRYRCVGLLEGHNSYVKCLELSKNLVFTGSMDASVKMWDLDYFSNYRGDEDEEFENFTPLLNSFDGHVDAVTALSYSNGELVSGSNDKTIRQWDLNTGHLIQTIDVMWASSMANSMINFGSKNSSNNNSAGIPSSSSNIVNNGNKYPYMACLQVFDAALASGSSDGIVRLWDLRSGDVIRQLFGHTGAVTTLQFDKNFNLITGSADRSIRIWDLRTGGILDSFSYDNPIKKIMFDDLKIASVVENERGIHVYDRTEQRHWMLGGDMLSDKSETGIDSPQSNTDYVNDLQFSGSYLVEGRSGGLVGVWNV</sequence>
<feature type="repeat" description="WD" evidence="12">
    <location>
        <begin position="856"/>
        <end position="895"/>
    </location>
</feature>
<comment type="catalytic activity">
    <reaction evidence="10 11">
        <text>L-threonylcarbamoyladenylate + adenosine(37) in tRNA = N(6)-L-threonylcarbamoyladenosine(37) in tRNA + AMP + H(+)</text>
        <dbReference type="Rhea" id="RHEA:37059"/>
        <dbReference type="Rhea" id="RHEA-COMP:10162"/>
        <dbReference type="Rhea" id="RHEA-COMP:10163"/>
        <dbReference type="ChEBI" id="CHEBI:15378"/>
        <dbReference type="ChEBI" id="CHEBI:73682"/>
        <dbReference type="ChEBI" id="CHEBI:74411"/>
        <dbReference type="ChEBI" id="CHEBI:74418"/>
        <dbReference type="ChEBI" id="CHEBI:456215"/>
        <dbReference type="EC" id="2.3.1.234"/>
    </reaction>
</comment>
<name>A0A9P6WN37_9ASCO</name>
<dbReference type="GO" id="GO:0000408">
    <property type="term" value="C:EKC/KEOPS complex"/>
    <property type="evidence" value="ECO:0007669"/>
    <property type="project" value="InterPro"/>
</dbReference>
<feature type="binding site" evidence="11">
    <location>
        <position position="206"/>
    </location>
    <ligand>
        <name>substrate</name>
    </ligand>
</feature>
<feature type="compositionally biased region" description="Polar residues" evidence="13">
    <location>
        <begin position="692"/>
        <end position="712"/>
    </location>
</feature>
<dbReference type="CDD" id="cd22881">
    <property type="entry name" value="Mdv1_N"/>
    <property type="match status" value="1"/>
</dbReference>
<dbReference type="SMART" id="SM00320">
    <property type="entry name" value="WD40"/>
    <property type="match status" value="5"/>
</dbReference>
<accession>A0A9P6WN37</accession>
<feature type="binding site" evidence="11">
    <location>
        <position position="134"/>
    </location>
    <ligand>
        <name>a divalent metal cation</name>
        <dbReference type="ChEBI" id="CHEBI:60240"/>
    </ligand>
</feature>
<dbReference type="InterPro" id="IPR036322">
    <property type="entry name" value="WD40_repeat_dom_sf"/>
</dbReference>
<dbReference type="CDD" id="cd00200">
    <property type="entry name" value="WD40"/>
    <property type="match status" value="1"/>
</dbReference>
<keyword evidence="6 11" id="KW-0479">Metal-binding</keyword>
<dbReference type="InterPro" id="IPR020472">
    <property type="entry name" value="WD40_PAC1"/>
</dbReference>
<evidence type="ECO:0000256" key="1">
    <source>
        <dbReference type="ARBA" id="ARBA00012156"/>
    </source>
</evidence>
<dbReference type="AlphaFoldDB" id="A0A9P6WN37"/>
<keyword evidence="3 12" id="KW-0853">WD repeat</keyword>
<dbReference type="PROSITE" id="PS50082">
    <property type="entry name" value="WD_REPEATS_2"/>
    <property type="match status" value="5"/>
</dbReference>
<feature type="binding site" evidence="11">
    <location>
        <position position="187"/>
    </location>
    <ligand>
        <name>substrate</name>
    </ligand>
</feature>
<comment type="similarity">
    <text evidence="11">Belongs to the KAE1 / TsaD family.</text>
</comment>
<gene>
    <name evidence="15" type="primary">KAE1</name>
    <name evidence="15" type="ORF">C6P40_005510</name>
</gene>
<feature type="binding site" evidence="11">
    <location>
        <position position="155"/>
    </location>
    <ligand>
        <name>a divalent metal cation</name>
        <dbReference type="ChEBI" id="CHEBI:60240"/>
    </ligand>
</feature>
<evidence type="ECO:0000256" key="13">
    <source>
        <dbReference type="SAM" id="MobiDB-lite"/>
    </source>
</evidence>
<dbReference type="GO" id="GO:0002949">
    <property type="term" value="P:tRNA threonylcarbamoyladenosine modification"/>
    <property type="evidence" value="ECO:0007669"/>
    <property type="project" value="UniProtKB-UniRule"/>
</dbReference>
<evidence type="ECO:0000256" key="4">
    <source>
        <dbReference type="ARBA" id="ARBA00022679"/>
    </source>
</evidence>
<dbReference type="Gene3D" id="3.30.420.40">
    <property type="match status" value="2"/>
</dbReference>
<feature type="repeat" description="WD" evidence="12">
    <location>
        <begin position="974"/>
        <end position="1014"/>
    </location>
</feature>
<feature type="repeat" description="WD" evidence="12">
    <location>
        <begin position="759"/>
        <end position="800"/>
    </location>
</feature>
<keyword evidence="7" id="KW-0677">Repeat</keyword>
<evidence type="ECO:0000313" key="16">
    <source>
        <dbReference type="Proteomes" id="UP000697127"/>
    </source>
</evidence>
<dbReference type="GO" id="GO:0046872">
    <property type="term" value="F:metal ion binding"/>
    <property type="evidence" value="ECO:0007669"/>
    <property type="project" value="UniProtKB-KW"/>
</dbReference>
<evidence type="ECO:0000256" key="5">
    <source>
        <dbReference type="ARBA" id="ARBA00022694"/>
    </source>
</evidence>
<evidence type="ECO:0000259" key="14">
    <source>
        <dbReference type="Pfam" id="PF00814"/>
    </source>
</evidence>
<dbReference type="PANTHER" id="PTHR11735:SF14">
    <property type="entry name" value="TRNA N6-ADENOSINE THREONYLCARBAMOYLTRANSFERASE"/>
    <property type="match status" value="1"/>
</dbReference>
<evidence type="ECO:0000313" key="15">
    <source>
        <dbReference type="EMBL" id="KAG0689137.1"/>
    </source>
</evidence>
<comment type="cofactor">
    <cofactor evidence="11">
        <name>a divalent metal cation</name>
        <dbReference type="ChEBI" id="CHEBI:60240"/>
    </cofactor>
    <text evidence="11">Binds 1 divalent metal cation per subunit.</text>
</comment>
<organism evidence="15 16">
    <name type="scientific">Pichia californica</name>
    <dbReference type="NCBI Taxonomy" id="460514"/>
    <lineage>
        <taxon>Eukaryota</taxon>
        <taxon>Fungi</taxon>
        <taxon>Dikarya</taxon>
        <taxon>Ascomycota</taxon>
        <taxon>Saccharomycotina</taxon>
        <taxon>Pichiomycetes</taxon>
        <taxon>Pichiales</taxon>
        <taxon>Pichiaceae</taxon>
        <taxon>Pichia</taxon>
    </lineage>
</organism>
<dbReference type="PANTHER" id="PTHR11735">
    <property type="entry name" value="TRNA N6-ADENOSINE THREONYLCARBAMOYLTRANSFERASE"/>
    <property type="match status" value="1"/>
</dbReference>
<evidence type="ECO:0000256" key="7">
    <source>
        <dbReference type="ARBA" id="ARBA00022737"/>
    </source>
</evidence>
<feature type="region of interest" description="Disordered" evidence="13">
    <location>
        <begin position="650"/>
        <end position="723"/>
    </location>
</feature>
<dbReference type="GO" id="GO:0005634">
    <property type="term" value="C:nucleus"/>
    <property type="evidence" value="ECO:0007669"/>
    <property type="project" value="UniProtKB-SubCell"/>
</dbReference>
<dbReference type="PROSITE" id="PS50294">
    <property type="entry name" value="WD_REPEATS_REGION"/>
    <property type="match status" value="4"/>
</dbReference>
<evidence type="ECO:0000256" key="11">
    <source>
        <dbReference type="HAMAP-Rule" id="MF_03180"/>
    </source>
</evidence>
<dbReference type="Pfam" id="PF00814">
    <property type="entry name" value="TsaD"/>
    <property type="match status" value="1"/>
</dbReference>
<reference evidence="15" key="1">
    <citation type="submission" date="2020-11" db="EMBL/GenBank/DDBJ databases">
        <title>Kefir isolates.</title>
        <authorList>
            <person name="Marcisauskas S."/>
            <person name="Kim Y."/>
            <person name="Blasche S."/>
        </authorList>
    </citation>
    <scope>NUCLEOTIDE SEQUENCE</scope>
    <source>
        <strain evidence="15">Olga-1</strain>
    </source>
</reference>
<dbReference type="PRINTS" id="PR00320">
    <property type="entry name" value="GPROTEINBRPT"/>
</dbReference>
<dbReference type="InterPro" id="IPR015943">
    <property type="entry name" value="WD40/YVTN_repeat-like_dom_sf"/>
</dbReference>
<feature type="repeat" description="WD" evidence="12">
    <location>
        <begin position="951"/>
        <end position="973"/>
    </location>
</feature>
<evidence type="ECO:0000256" key="9">
    <source>
        <dbReference type="ARBA" id="ARBA00030439"/>
    </source>
</evidence>
<dbReference type="PRINTS" id="PR00789">
    <property type="entry name" value="OSIALOPTASE"/>
</dbReference>
<dbReference type="PROSITE" id="PS00678">
    <property type="entry name" value="WD_REPEATS_1"/>
    <property type="match status" value="4"/>
</dbReference>
<dbReference type="InterPro" id="IPR001680">
    <property type="entry name" value="WD40_rpt"/>
</dbReference>
<dbReference type="Gene3D" id="2.130.10.10">
    <property type="entry name" value="YVTN repeat-like/Quinoprotein amine dehydrogenase"/>
    <property type="match status" value="2"/>
</dbReference>
<protein>
    <recommendedName>
        <fullName evidence="1">N(6)-L-threonylcarbamoyladenine synthase</fullName>
        <ecNumber evidence="1">2.3.1.234</ecNumber>
    </recommendedName>
    <alternativeName>
        <fullName evidence="9">N6-L-threonylcarbamoyladenine synthase</fullName>
    </alternativeName>
</protein>
<dbReference type="FunFam" id="3.30.420.40:FF:000038">
    <property type="entry name" value="Probable tRNA N6-adenosine threonylcarbamoyltransferase"/>
    <property type="match status" value="1"/>
</dbReference>
<feature type="repeat" description="WD" evidence="12">
    <location>
        <begin position="801"/>
        <end position="833"/>
    </location>
</feature>
<dbReference type="SUPFAM" id="SSF50978">
    <property type="entry name" value="WD40 repeat-like"/>
    <property type="match status" value="1"/>
</dbReference>
<dbReference type="Gene3D" id="6.10.280.220">
    <property type="match status" value="1"/>
</dbReference>
<feature type="binding site" evidence="11">
    <location>
        <position position="315"/>
    </location>
    <ligand>
        <name>a divalent metal cation</name>
        <dbReference type="ChEBI" id="CHEBI:60240"/>
    </ligand>
</feature>
<dbReference type="NCBIfam" id="TIGR00329">
    <property type="entry name" value="gcp_kae1"/>
    <property type="match status" value="1"/>
</dbReference>
<dbReference type="InterPro" id="IPR019775">
    <property type="entry name" value="WD40_repeat_CS"/>
</dbReference>
<keyword evidence="11" id="KW-0539">Nucleus</keyword>
<dbReference type="HAMAP" id="MF_01446">
    <property type="entry name" value="Kae1"/>
    <property type="match status" value="1"/>
</dbReference>
<feature type="domain" description="Gcp-like" evidence="14">
    <location>
        <begin position="54"/>
        <end position="321"/>
    </location>
</feature>
<dbReference type="GO" id="GO:0061711">
    <property type="term" value="F:tRNA N(6)-L-threonylcarbamoyladenine synthase activity"/>
    <property type="evidence" value="ECO:0007669"/>
    <property type="project" value="UniProtKB-EC"/>
</dbReference>
<feature type="binding site" evidence="11">
    <location>
        <position position="287"/>
    </location>
    <ligand>
        <name>substrate</name>
    </ligand>
</feature>
<keyword evidence="4 11" id="KW-0808">Transferase</keyword>
<keyword evidence="2 11" id="KW-0963">Cytoplasm</keyword>
<dbReference type="InterPro" id="IPR017860">
    <property type="entry name" value="Peptidase_M22_CS"/>
</dbReference>
<dbReference type="PROSITE" id="PS01016">
    <property type="entry name" value="GLYCOPROTEASE"/>
    <property type="match status" value="1"/>
</dbReference>
<evidence type="ECO:0000256" key="10">
    <source>
        <dbReference type="ARBA" id="ARBA00048117"/>
    </source>
</evidence>